<name>A0A0G1VJZ7_9BACT</name>
<proteinExistence type="predicted"/>
<organism evidence="2 3">
    <name type="scientific">Candidatus Kaiserbacteria bacterium GW2011_GWC2_49_12</name>
    <dbReference type="NCBI Taxonomy" id="1618675"/>
    <lineage>
        <taxon>Bacteria</taxon>
        <taxon>Candidatus Kaiseribacteriota</taxon>
    </lineage>
</organism>
<comment type="caution">
    <text evidence="2">The sequence shown here is derived from an EMBL/GenBank/DDBJ whole genome shotgun (WGS) entry which is preliminary data.</text>
</comment>
<dbReference type="AlphaFoldDB" id="A0A0G1VJZ7"/>
<keyword evidence="1" id="KW-0812">Transmembrane</keyword>
<gene>
    <name evidence="2" type="ORF">UY39_C0026G0011</name>
</gene>
<dbReference type="Proteomes" id="UP000034589">
    <property type="component" value="Unassembled WGS sequence"/>
</dbReference>
<reference evidence="2 3" key="1">
    <citation type="journal article" date="2015" name="Nature">
        <title>rRNA introns, odd ribosomes, and small enigmatic genomes across a large radiation of phyla.</title>
        <authorList>
            <person name="Brown C.T."/>
            <person name="Hug L.A."/>
            <person name="Thomas B.C."/>
            <person name="Sharon I."/>
            <person name="Castelle C.J."/>
            <person name="Singh A."/>
            <person name="Wilkins M.J."/>
            <person name="Williams K.H."/>
            <person name="Banfield J.F."/>
        </authorList>
    </citation>
    <scope>NUCLEOTIDE SEQUENCE [LARGE SCALE GENOMIC DNA]</scope>
</reference>
<accession>A0A0G1VJZ7</accession>
<sequence>MNPASSFFRFTLGFLTFISVSFIVTLAVNTYEVSQNSEKQISAAIQAMLEYKK</sequence>
<dbReference type="EMBL" id="LCPV01000026">
    <property type="protein sequence ID" value="KKW06756.1"/>
    <property type="molecule type" value="Genomic_DNA"/>
</dbReference>
<protein>
    <submittedName>
        <fullName evidence="2">Uncharacterized protein</fullName>
    </submittedName>
</protein>
<keyword evidence="1" id="KW-1133">Transmembrane helix</keyword>
<feature type="transmembrane region" description="Helical" evidence="1">
    <location>
        <begin position="7"/>
        <end position="28"/>
    </location>
</feature>
<evidence type="ECO:0000313" key="3">
    <source>
        <dbReference type="Proteomes" id="UP000034589"/>
    </source>
</evidence>
<keyword evidence="1" id="KW-0472">Membrane</keyword>
<evidence type="ECO:0000256" key="1">
    <source>
        <dbReference type="SAM" id="Phobius"/>
    </source>
</evidence>
<evidence type="ECO:0000313" key="2">
    <source>
        <dbReference type="EMBL" id="KKW06756.1"/>
    </source>
</evidence>